<name>A0AAN7ZAQ6_9PEZI</name>
<sequence>MPSHRASLRSSRRVPPLADKDIDHEISLVDHDEPVTSPITKRLSVRTSYSSQLSQIASPSTPNQPLARSDSRAPLAQNASEQGKLSNNGELDPGPSQTPRISEHPEQDEVESLSPEGSSGADQNTSLQEPPTRLSIDKKEPRGHQHPTNEIESEIDVLYENQRGGFLCGIPLFSLRHWGTWTPQPGPILPTSPAPLIYTQLRCLIRAGNGLGLSGV</sequence>
<feature type="compositionally biased region" description="Polar residues" evidence="1">
    <location>
        <begin position="45"/>
        <end position="66"/>
    </location>
</feature>
<comment type="caution">
    <text evidence="2">The sequence shown here is derived from an EMBL/GenBank/DDBJ whole genome shotgun (WGS) entry which is preliminary data.</text>
</comment>
<evidence type="ECO:0000313" key="3">
    <source>
        <dbReference type="Proteomes" id="UP001305414"/>
    </source>
</evidence>
<dbReference type="AlphaFoldDB" id="A0AAN7ZAQ6"/>
<protein>
    <submittedName>
        <fullName evidence="2">Uncharacterized protein</fullName>
    </submittedName>
</protein>
<dbReference type="EMBL" id="JAWHQM010000023">
    <property type="protein sequence ID" value="KAK5632241.1"/>
    <property type="molecule type" value="Genomic_DNA"/>
</dbReference>
<keyword evidence="3" id="KW-1185">Reference proteome</keyword>
<feature type="compositionally biased region" description="Polar residues" evidence="1">
    <location>
        <begin position="115"/>
        <end position="129"/>
    </location>
</feature>
<evidence type="ECO:0000256" key="1">
    <source>
        <dbReference type="SAM" id="MobiDB-lite"/>
    </source>
</evidence>
<accession>A0AAN7ZAQ6</accession>
<dbReference type="Proteomes" id="UP001305414">
    <property type="component" value="Unassembled WGS sequence"/>
</dbReference>
<feature type="compositionally biased region" description="Basic and acidic residues" evidence="1">
    <location>
        <begin position="18"/>
        <end position="34"/>
    </location>
</feature>
<reference evidence="2 3" key="1">
    <citation type="submission" date="2023-10" db="EMBL/GenBank/DDBJ databases">
        <title>Draft genome sequence of Xylaria bambusicola isolate GMP-LS, the root and basal stem rot pathogen of sugarcane in Indonesia.</title>
        <authorList>
            <person name="Selvaraj P."/>
            <person name="Muralishankar V."/>
            <person name="Muruganantham S."/>
            <person name="Sp S."/>
            <person name="Haryani S."/>
            <person name="Lau K.J.X."/>
            <person name="Naqvi N.I."/>
        </authorList>
    </citation>
    <scope>NUCLEOTIDE SEQUENCE [LARGE SCALE GENOMIC DNA]</scope>
    <source>
        <strain evidence="2">GMP-LS</strain>
    </source>
</reference>
<gene>
    <name evidence="2" type="ORF">RRF57_007955</name>
</gene>
<feature type="compositionally biased region" description="Polar residues" evidence="1">
    <location>
        <begin position="77"/>
        <end position="100"/>
    </location>
</feature>
<proteinExistence type="predicted"/>
<feature type="compositionally biased region" description="Basic and acidic residues" evidence="1">
    <location>
        <begin position="135"/>
        <end position="149"/>
    </location>
</feature>
<evidence type="ECO:0000313" key="2">
    <source>
        <dbReference type="EMBL" id="KAK5632241.1"/>
    </source>
</evidence>
<organism evidence="2 3">
    <name type="scientific">Xylaria bambusicola</name>
    <dbReference type="NCBI Taxonomy" id="326684"/>
    <lineage>
        <taxon>Eukaryota</taxon>
        <taxon>Fungi</taxon>
        <taxon>Dikarya</taxon>
        <taxon>Ascomycota</taxon>
        <taxon>Pezizomycotina</taxon>
        <taxon>Sordariomycetes</taxon>
        <taxon>Xylariomycetidae</taxon>
        <taxon>Xylariales</taxon>
        <taxon>Xylariaceae</taxon>
        <taxon>Xylaria</taxon>
    </lineage>
</organism>
<feature type="compositionally biased region" description="Basic residues" evidence="1">
    <location>
        <begin position="1"/>
        <end position="12"/>
    </location>
</feature>
<feature type="region of interest" description="Disordered" evidence="1">
    <location>
        <begin position="1"/>
        <end position="150"/>
    </location>
</feature>